<dbReference type="OrthoDB" id="2438545at2759"/>
<protein>
    <submittedName>
        <fullName evidence="1">3361_t:CDS:1</fullName>
    </submittedName>
</protein>
<evidence type="ECO:0000313" key="1">
    <source>
        <dbReference type="EMBL" id="CAI2176066.1"/>
    </source>
</evidence>
<sequence length="201" mass="23540">MSNTMFNTVQHYVQNIVQECSVTTLLEWMWKRSIGKFEIKEEIIKWKYRRKIEVKSENDFIKKYPIKALEEGEEDLEEKEYMGGPIKIKISAEDDFTSSFLKLPDALHCQELLVNQSIINDYREVASIAYVSPFDTHYCINEMKVQNLLRTYAIKRDIIISTRISENIEKGKYPDVYVFSPKKGIESIRPVTGLDFASLYS</sequence>
<name>A0A9W4SPG2_9GLOM</name>
<proteinExistence type="predicted"/>
<gene>
    <name evidence="1" type="ORF">FWILDA_LOCUS7407</name>
</gene>
<reference evidence="1" key="1">
    <citation type="submission" date="2022-08" db="EMBL/GenBank/DDBJ databases">
        <authorList>
            <person name="Kallberg Y."/>
            <person name="Tangrot J."/>
            <person name="Rosling A."/>
        </authorList>
    </citation>
    <scope>NUCLEOTIDE SEQUENCE</scope>
    <source>
        <strain evidence="1">Wild A</strain>
    </source>
</reference>
<dbReference type="AlphaFoldDB" id="A0A9W4SPG2"/>
<accession>A0A9W4SPG2</accession>
<dbReference type="Proteomes" id="UP001153678">
    <property type="component" value="Unassembled WGS sequence"/>
</dbReference>
<dbReference type="EMBL" id="CAMKVN010001452">
    <property type="protein sequence ID" value="CAI2176066.1"/>
    <property type="molecule type" value="Genomic_DNA"/>
</dbReference>
<keyword evidence="2" id="KW-1185">Reference proteome</keyword>
<feature type="non-terminal residue" evidence="1">
    <location>
        <position position="201"/>
    </location>
</feature>
<organism evidence="1 2">
    <name type="scientific">Funneliformis geosporum</name>
    <dbReference type="NCBI Taxonomy" id="1117311"/>
    <lineage>
        <taxon>Eukaryota</taxon>
        <taxon>Fungi</taxon>
        <taxon>Fungi incertae sedis</taxon>
        <taxon>Mucoromycota</taxon>
        <taxon>Glomeromycotina</taxon>
        <taxon>Glomeromycetes</taxon>
        <taxon>Glomerales</taxon>
        <taxon>Glomeraceae</taxon>
        <taxon>Funneliformis</taxon>
    </lineage>
</organism>
<comment type="caution">
    <text evidence="1">The sequence shown here is derived from an EMBL/GenBank/DDBJ whole genome shotgun (WGS) entry which is preliminary data.</text>
</comment>
<evidence type="ECO:0000313" key="2">
    <source>
        <dbReference type="Proteomes" id="UP001153678"/>
    </source>
</evidence>